<dbReference type="Proteomes" id="UP001140234">
    <property type="component" value="Unassembled WGS sequence"/>
</dbReference>
<organism evidence="1 2">
    <name type="scientific">Coemansia nantahalensis</name>
    <dbReference type="NCBI Taxonomy" id="2789366"/>
    <lineage>
        <taxon>Eukaryota</taxon>
        <taxon>Fungi</taxon>
        <taxon>Fungi incertae sedis</taxon>
        <taxon>Zoopagomycota</taxon>
        <taxon>Kickxellomycotina</taxon>
        <taxon>Kickxellomycetes</taxon>
        <taxon>Kickxellales</taxon>
        <taxon>Kickxellaceae</taxon>
        <taxon>Coemansia</taxon>
    </lineage>
</organism>
<feature type="non-terminal residue" evidence="1">
    <location>
        <position position="1"/>
    </location>
</feature>
<evidence type="ECO:0000313" key="2">
    <source>
        <dbReference type="Proteomes" id="UP001140234"/>
    </source>
</evidence>
<reference evidence="1" key="1">
    <citation type="submission" date="2022-07" db="EMBL/GenBank/DDBJ databases">
        <title>Phylogenomic reconstructions and comparative analyses of Kickxellomycotina fungi.</title>
        <authorList>
            <person name="Reynolds N.K."/>
            <person name="Stajich J.E."/>
            <person name="Barry K."/>
            <person name="Grigoriev I.V."/>
            <person name="Crous P."/>
            <person name="Smith M.E."/>
        </authorList>
    </citation>
    <scope>NUCLEOTIDE SEQUENCE</scope>
    <source>
        <strain evidence="1">CBS 109366</strain>
    </source>
</reference>
<accession>A0ACC1K2C1</accession>
<protein>
    <submittedName>
        <fullName evidence="1">Uncharacterized protein</fullName>
    </submittedName>
</protein>
<keyword evidence="2" id="KW-1185">Reference proteome</keyword>
<comment type="caution">
    <text evidence="1">The sequence shown here is derived from an EMBL/GenBank/DDBJ whole genome shotgun (WGS) entry which is preliminary data.</text>
</comment>
<gene>
    <name evidence="1" type="ORF">IWQ57_001979</name>
</gene>
<name>A0ACC1K2C1_9FUNG</name>
<sequence>TEKQQQHADRGPAGAAGRRFRATQTAGQRDTAAAAAKGSAASRKLPKMGALQLDRLTKLNTRRNSTYMTCQIERVVEVRAGERPPSPSLLMQVRAHERRLTAGLDTGNDYRSIYSDSSSDGYSTCGDSEDDPAADPPAMAEDTCPLSPLPATAAIDGSDAWGVAAASPAQSAGDVSAVEAAPDAKRKSTELAGSDWEDVHEMLGAEAASDDDGPGKRRCREPRGRVRWGVRSVLRAPWLQGRAPPPAAALPPPILVRRANEEDLLVPLPPPPTTTRGKRQPSKLAVVKVVAIQYPESTGPNLGDDDNDDNIEDIPDESPDEEYVPRRSSRRGGSRR</sequence>
<proteinExistence type="predicted"/>
<evidence type="ECO:0000313" key="1">
    <source>
        <dbReference type="EMBL" id="KAJ2771941.1"/>
    </source>
</evidence>
<dbReference type="EMBL" id="JANBUJ010000452">
    <property type="protein sequence ID" value="KAJ2771941.1"/>
    <property type="molecule type" value="Genomic_DNA"/>
</dbReference>